<keyword evidence="3" id="KW-0949">S-adenosyl-L-methionine</keyword>
<keyword evidence="2" id="KW-0004">4Fe-4S</keyword>
<dbReference type="SFLD" id="SFLDS00029">
    <property type="entry name" value="Radical_SAM"/>
    <property type="match status" value="1"/>
</dbReference>
<evidence type="ECO:0000256" key="2">
    <source>
        <dbReference type="ARBA" id="ARBA00022485"/>
    </source>
</evidence>
<comment type="cofactor">
    <cofactor evidence="1">
        <name>[4Fe-4S] cluster</name>
        <dbReference type="ChEBI" id="CHEBI:49883"/>
    </cofactor>
</comment>
<evidence type="ECO:0000259" key="7">
    <source>
        <dbReference type="PROSITE" id="PS51918"/>
    </source>
</evidence>
<dbReference type="CDD" id="cd01335">
    <property type="entry name" value="Radical_SAM"/>
    <property type="match status" value="1"/>
</dbReference>
<dbReference type="PANTHER" id="PTHR11228">
    <property type="entry name" value="RADICAL SAM DOMAIN PROTEIN"/>
    <property type="match status" value="1"/>
</dbReference>
<sequence length="500" mass="56023">MMSTERPADEFVPGLTLTQFFRAEADALSTVTVILATWGRKPEGAVTLRLRRVKRDLRPRMRSWTTLFGSRRRSYFNALGDDDGELLVALTLTEDDIDDNMYVTLHLPKPDVRAGDLLVLTIEAIGSQPGAAATAWMSSGTERLPGHVALYSRQYHQLEYGLRARTAYAPLLADTPVPTHLMWSPVTQCNLNCPHCISQETRKSVKRLPETIRDQIRSWVAAGHLKEIASDYSGDILWADARFGGELDFLIDLDVSFVIDTNGSHLTPEVSERLARSKLDHLSISLDAATEETFRRVRKGAPPLAKVIENIRSAVQARGRLGGTHRIAISFTLMRSNLDEFPDFLRLAHSLGLEIVYARHLMPFTPEMAEESLWHERERFNAVRLESIALANELGISHLFIPEPFTTKRVVGRLPCSIPWYGAGVLGNGDVLACCVPGLKMGNLHENTMEEIWNGPRYQELRWSVNSANPPAPCKTCPIIRDINDRDSYLIHEAKARLVA</sequence>
<dbReference type="SMART" id="SM00729">
    <property type="entry name" value="Elp3"/>
    <property type="match status" value="1"/>
</dbReference>
<protein>
    <submittedName>
        <fullName evidence="8">Radical SAM protein with 4Fe4S-binding SPASM domain</fullName>
    </submittedName>
</protein>
<dbReference type="PROSITE" id="PS51918">
    <property type="entry name" value="RADICAL_SAM"/>
    <property type="match status" value="1"/>
</dbReference>
<dbReference type="GO" id="GO:0046872">
    <property type="term" value="F:metal ion binding"/>
    <property type="evidence" value="ECO:0007669"/>
    <property type="project" value="UniProtKB-KW"/>
</dbReference>
<dbReference type="InterPro" id="IPR034391">
    <property type="entry name" value="AdoMet-like_SPASM_containing"/>
</dbReference>
<reference evidence="8" key="1">
    <citation type="submission" date="2023-07" db="EMBL/GenBank/DDBJ databases">
        <title>Genomic Encyclopedia of Type Strains, Phase IV (KMG-IV): sequencing the most valuable type-strain genomes for metagenomic binning, comparative biology and taxonomic classification.</title>
        <authorList>
            <person name="Goeker M."/>
        </authorList>
    </citation>
    <scope>NUCLEOTIDE SEQUENCE</scope>
    <source>
        <strain evidence="8">DSM 19569</strain>
    </source>
</reference>
<dbReference type="InterPro" id="IPR058240">
    <property type="entry name" value="rSAM_sf"/>
</dbReference>
<dbReference type="SUPFAM" id="SSF102114">
    <property type="entry name" value="Radical SAM enzymes"/>
    <property type="match status" value="1"/>
</dbReference>
<evidence type="ECO:0000256" key="3">
    <source>
        <dbReference type="ARBA" id="ARBA00022691"/>
    </source>
</evidence>
<accession>A0AAJ1TV27</accession>
<dbReference type="InterPro" id="IPR050377">
    <property type="entry name" value="Radical_SAM_PqqE_MftC-like"/>
</dbReference>
<dbReference type="Pfam" id="PF04055">
    <property type="entry name" value="Radical_SAM"/>
    <property type="match status" value="1"/>
</dbReference>
<dbReference type="PANTHER" id="PTHR11228:SF7">
    <property type="entry name" value="PQQA PEPTIDE CYCLASE"/>
    <property type="match status" value="1"/>
</dbReference>
<keyword evidence="6" id="KW-0411">Iron-sulfur</keyword>
<organism evidence="8 9">
    <name type="scientific">Methylobacterium brachiatum</name>
    <dbReference type="NCBI Taxonomy" id="269660"/>
    <lineage>
        <taxon>Bacteria</taxon>
        <taxon>Pseudomonadati</taxon>
        <taxon>Pseudomonadota</taxon>
        <taxon>Alphaproteobacteria</taxon>
        <taxon>Hyphomicrobiales</taxon>
        <taxon>Methylobacteriaceae</taxon>
        <taxon>Methylobacterium</taxon>
    </lineage>
</organism>
<dbReference type="Gene3D" id="3.20.20.70">
    <property type="entry name" value="Aldolase class I"/>
    <property type="match status" value="1"/>
</dbReference>
<gene>
    <name evidence="8" type="ORF">QO001_004214</name>
</gene>
<dbReference type="SFLD" id="SFLDG01067">
    <property type="entry name" value="SPASM/twitch_domain_containing"/>
    <property type="match status" value="1"/>
</dbReference>
<dbReference type="InterPro" id="IPR007197">
    <property type="entry name" value="rSAM"/>
</dbReference>
<keyword evidence="5" id="KW-0408">Iron</keyword>
<proteinExistence type="predicted"/>
<dbReference type="AlphaFoldDB" id="A0AAJ1TV27"/>
<dbReference type="GO" id="GO:0003824">
    <property type="term" value="F:catalytic activity"/>
    <property type="evidence" value="ECO:0007669"/>
    <property type="project" value="InterPro"/>
</dbReference>
<dbReference type="InterPro" id="IPR006638">
    <property type="entry name" value="Elp3/MiaA/NifB-like_rSAM"/>
</dbReference>
<dbReference type="InterPro" id="IPR023885">
    <property type="entry name" value="4Fe4S-binding_SPASM_dom"/>
</dbReference>
<feature type="domain" description="Radical SAM core" evidence="7">
    <location>
        <begin position="174"/>
        <end position="397"/>
    </location>
</feature>
<evidence type="ECO:0000313" key="9">
    <source>
        <dbReference type="Proteomes" id="UP001223420"/>
    </source>
</evidence>
<dbReference type="InterPro" id="IPR013785">
    <property type="entry name" value="Aldolase_TIM"/>
</dbReference>
<dbReference type="CDD" id="cd21109">
    <property type="entry name" value="SPASM"/>
    <property type="match status" value="1"/>
</dbReference>
<evidence type="ECO:0000313" key="8">
    <source>
        <dbReference type="EMBL" id="MDQ0545271.1"/>
    </source>
</evidence>
<dbReference type="Pfam" id="PF13186">
    <property type="entry name" value="SPASM"/>
    <property type="match status" value="1"/>
</dbReference>
<dbReference type="SFLD" id="SFLDG01387">
    <property type="entry name" value="BtrN-like_SPASM_domain_contain"/>
    <property type="match status" value="1"/>
</dbReference>
<evidence type="ECO:0000256" key="4">
    <source>
        <dbReference type="ARBA" id="ARBA00022723"/>
    </source>
</evidence>
<evidence type="ECO:0000256" key="5">
    <source>
        <dbReference type="ARBA" id="ARBA00023004"/>
    </source>
</evidence>
<dbReference type="GO" id="GO:0051536">
    <property type="term" value="F:iron-sulfur cluster binding"/>
    <property type="evidence" value="ECO:0007669"/>
    <property type="project" value="UniProtKB-KW"/>
</dbReference>
<comment type="caution">
    <text evidence="8">The sequence shown here is derived from an EMBL/GenBank/DDBJ whole genome shotgun (WGS) entry which is preliminary data.</text>
</comment>
<dbReference type="Proteomes" id="UP001223420">
    <property type="component" value="Unassembled WGS sequence"/>
</dbReference>
<evidence type="ECO:0000256" key="1">
    <source>
        <dbReference type="ARBA" id="ARBA00001966"/>
    </source>
</evidence>
<dbReference type="RefSeq" id="WP_230367061.1">
    <property type="nucleotide sequence ID" value="NZ_JAJALK010000009.1"/>
</dbReference>
<name>A0AAJ1TV27_9HYPH</name>
<keyword evidence="4" id="KW-0479">Metal-binding</keyword>
<dbReference type="EMBL" id="JAUSWL010000008">
    <property type="protein sequence ID" value="MDQ0545271.1"/>
    <property type="molecule type" value="Genomic_DNA"/>
</dbReference>
<evidence type="ECO:0000256" key="6">
    <source>
        <dbReference type="ARBA" id="ARBA00023014"/>
    </source>
</evidence>